<accession>A0A023D3G7</accession>
<comment type="caution">
    <text evidence="2">The sequence shown here is derived from an EMBL/GenBank/DDBJ whole genome shotgun (WGS) entry which is preliminary data.</text>
</comment>
<feature type="compositionally biased region" description="Acidic residues" evidence="1">
    <location>
        <begin position="48"/>
        <end position="59"/>
    </location>
</feature>
<dbReference type="OrthoDB" id="10019950at2"/>
<dbReference type="EMBL" id="BAND01000018">
    <property type="protein sequence ID" value="GAJ28310.1"/>
    <property type="molecule type" value="Genomic_DNA"/>
</dbReference>
<proteinExistence type="predicted"/>
<evidence type="ECO:0000313" key="2">
    <source>
        <dbReference type="EMBL" id="GAJ28310.1"/>
    </source>
</evidence>
<reference evidence="2 3" key="2">
    <citation type="journal article" date="2014" name="FEMS Microbiol. Lett.">
        <title>Draft genomic DNA sequence of the facultatively methylotrophic bacterium Acidomonas methanolica type strain MB58.</title>
        <authorList>
            <person name="Higashiura N."/>
            <person name="Hadano H."/>
            <person name="Hirakawa H."/>
            <person name="Matsutani M."/>
            <person name="Takabe S."/>
            <person name="Matsushita K."/>
            <person name="Azuma Y."/>
        </authorList>
    </citation>
    <scope>NUCLEOTIDE SEQUENCE [LARGE SCALE GENOMIC DNA]</scope>
    <source>
        <strain evidence="2 3">MB58</strain>
    </source>
</reference>
<name>A0A023D3G7_ACIMT</name>
<feature type="compositionally biased region" description="Basic and acidic residues" evidence="1">
    <location>
        <begin position="614"/>
        <end position="632"/>
    </location>
</feature>
<feature type="compositionally biased region" description="Basic and acidic residues" evidence="1">
    <location>
        <begin position="460"/>
        <end position="523"/>
    </location>
</feature>
<gene>
    <name evidence="2" type="ORF">Amme_018_035</name>
</gene>
<organism evidence="2 3">
    <name type="scientific">Acidomonas methanolica NBRC 104435</name>
    <dbReference type="NCBI Taxonomy" id="1231351"/>
    <lineage>
        <taxon>Bacteria</taxon>
        <taxon>Pseudomonadati</taxon>
        <taxon>Pseudomonadota</taxon>
        <taxon>Alphaproteobacteria</taxon>
        <taxon>Acetobacterales</taxon>
        <taxon>Acetobacteraceae</taxon>
        <taxon>Acidomonas</taxon>
    </lineage>
</organism>
<feature type="compositionally biased region" description="Basic and acidic residues" evidence="1">
    <location>
        <begin position="114"/>
        <end position="130"/>
    </location>
</feature>
<keyword evidence="3" id="KW-1185">Reference proteome</keyword>
<protein>
    <submittedName>
        <fullName evidence="2">Uncharacterized protein</fullName>
    </submittedName>
</protein>
<feature type="region of interest" description="Disordered" evidence="1">
    <location>
        <begin position="320"/>
        <end position="352"/>
    </location>
</feature>
<dbReference type="AlphaFoldDB" id="A0A023D3G7"/>
<evidence type="ECO:0000313" key="3">
    <source>
        <dbReference type="Proteomes" id="UP000019760"/>
    </source>
</evidence>
<feature type="compositionally biased region" description="Basic and acidic residues" evidence="1">
    <location>
        <begin position="32"/>
        <end position="45"/>
    </location>
</feature>
<feature type="compositionally biased region" description="Basic and acidic residues" evidence="1">
    <location>
        <begin position="539"/>
        <end position="557"/>
    </location>
</feature>
<evidence type="ECO:0000256" key="1">
    <source>
        <dbReference type="SAM" id="MobiDB-lite"/>
    </source>
</evidence>
<feature type="compositionally biased region" description="Acidic residues" evidence="1">
    <location>
        <begin position="101"/>
        <end position="113"/>
    </location>
</feature>
<feature type="compositionally biased region" description="Basic and acidic residues" evidence="1">
    <location>
        <begin position="1"/>
        <end position="22"/>
    </location>
</feature>
<feature type="compositionally biased region" description="Polar residues" evidence="1">
    <location>
        <begin position="62"/>
        <end position="74"/>
    </location>
</feature>
<reference evidence="3" key="1">
    <citation type="journal article" date="2014" name="FEMS Microbiol. Lett.">
        <title>Draft Genomic DNA Sequence of the Facultatively Methylotrophic Bacterium Acidomonas methanolica type strain MB58.</title>
        <authorList>
            <person name="Higashiura N."/>
            <person name="Hadano H."/>
            <person name="Hirakawa H."/>
            <person name="Matsutani M."/>
            <person name="Takabe S."/>
            <person name="Matsushita K."/>
            <person name="Azuma Y."/>
        </authorList>
    </citation>
    <scope>NUCLEOTIDE SEQUENCE [LARGE SCALE GENOMIC DNA]</scope>
    <source>
        <strain evidence="3">MB58</strain>
    </source>
</reference>
<dbReference type="Proteomes" id="UP000019760">
    <property type="component" value="Unassembled WGS sequence"/>
</dbReference>
<feature type="compositionally biased region" description="Basic and acidic residues" evidence="1">
    <location>
        <begin position="407"/>
        <end position="453"/>
    </location>
</feature>
<feature type="region of interest" description="Disordered" evidence="1">
    <location>
        <begin position="1"/>
        <end position="130"/>
    </location>
</feature>
<dbReference type="RefSeq" id="WP_132126884.1">
    <property type="nucleotide sequence ID" value="NZ_BAND01000018.1"/>
</dbReference>
<feature type="region of interest" description="Disordered" evidence="1">
    <location>
        <begin position="401"/>
        <end position="632"/>
    </location>
</feature>
<feature type="compositionally biased region" description="Basic and acidic residues" evidence="1">
    <location>
        <begin position="571"/>
        <end position="602"/>
    </location>
</feature>
<sequence>MTETQEEYRKRQIEEAEAHLDDQMAAETEEYHDERTEDERRKLLAADETIDEEEPEIDNETWSYMQGTGKSNPNEARREAEAIIEAGVEDVRRQADGWEPGLDDGEDYEDDDRDYGHDEEQKTITGDKKDALGKMSDAELVAEFRKQTDIVAEREFFAEKAAYALSNDLYDREADLRSGDDKGQAGNEEWQRVEERAGVVAGLNRQIDQDHDQIRDVVDEMKKRDDLQIEDRETREKFETFRDQGVHRWEDPKREIDGSLEKFKSVSELREHKAVSWKEAEERNEEYRKDLARMSGPELIQEFETRTAVADEREYQTEKAAYGLSNDLDDRKADLRSGADRGESGNEEWQRVEQRAGIVAELDKQIDHDHDRIHDVVEEMKKRDDLKIEAGETREKFETFRDQGVQRWEDPKRTISDSLEKFRDVSESREDRAEFLREQQFEREQERTQDRQPDISASHNHTDDRRPNLTQSDPDRGQKRNDAEFLGREAAHVLPQGERDRQRDAARFQNPEEKRGLEHELKPEMSLGGASSEPQAARAKGEEREKAPAQAEQKAETKAPVSALGKAAAYFDRKRDEAAKPSEQRQADQKGEKGEQKAETKKPLSVLGRAAAYFDRKQAEQPKPAEEQSRKM</sequence>
<feature type="compositionally biased region" description="Basic and acidic residues" evidence="1">
    <location>
        <begin position="328"/>
        <end position="352"/>
    </location>
</feature>